<evidence type="ECO:0000313" key="2">
    <source>
        <dbReference type="Proteomes" id="UP000288805"/>
    </source>
</evidence>
<dbReference type="AlphaFoldDB" id="A0A438I7H0"/>
<evidence type="ECO:0000313" key="1">
    <source>
        <dbReference type="EMBL" id="RVW92642.1"/>
    </source>
</evidence>
<reference evidence="1 2" key="1">
    <citation type="journal article" date="2018" name="PLoS Genet.">
        <title>Population sequencing reveals clonal diversity and ancestral inbreeding in the grapevine cultivar Chardonnay.</title>
        <authorList>
            <person name="Roach M.J."/>
            <person name="Johnson D.L."/>
            <person name="Bohlmann J."/>
            <person name="van Vuuren H.J."/>
            <person name="Jones S.J."/>
            <person name="Pretorius I.S."/>
            <person name="Schmidt S.A."/>
            <person name="Borneman A.R."/>
        </authorList>
    </citation>
    <scope>NUCLEOTIDE SEQUENCE [LARGE SCALE GENOMIC DNA]</scope>
    <source>
        <strain evidence="2">cv. Chardonnay</strain>
        <tissue evidence="1">Leaf</tissue>
    </source>
</reference>
<evidence type="ECO:0008006" key="3">
    <source>
        <dbReference type="Google" id="ProtNLM"/>
    </source>
</evidence>
<name>A0A438I7H0_VITVI</name>
<proteinExistence type="predicted"/>
<accession>A0A438I7H0</accession>
<protein>
    <recommendedName>
        <fullName evidence="3">Reverse transcriptase zinc-binding domain-containing protein</fullName>
    </recommendedName>
</protein>
<dbReference type="EMBL" id="QGNW01000135">
    <property type="protein sequence ID" value="RVW92642.1"/>
    <property type="molecule type" value="Genomic_DNA"/>
</dbReference>
<dbReference type="Proteomes" id="UP000288805">
    <property type="component" value="Unassembled WGS sequence"/>
</dbReference>
<gene>
    <name evidence="1" type="ORF">CK203_041597</name>
</gene>
<comment type="caution">
    <text evidence="1">The sequence shown here is derived from an EMBL/GenBank/DDBJ whole genome shotgun (WGS) entry which is preliminary data.</text>
</comment>
<organism evidence="1 2">
    <name type="scientific">Vitis vinifera</name>
    <name type="common">Grape</name>
    <dbReference type="NCBI Taxonomy" id="29760"/>
    <lineage>
        <taxon>Eukaryota</taxon>
        <taxon>Viridiplantae</taxon>
        <taxon>Streptophyta</taxon>
        <taxon>Embryophyta</taxon>
        <taxon>Tracheophyta</taxon>
        <taxon>Spermatophyta</taxon>
        <taxon>Magnoliopsida</taxon>
        <taxon>eudicotyledons</taxon>
        <taxon>Gunneridae</taxon>
        <taxon>Pentapetalae</taxon>
        <taxon>rosids</taxon>
        <taxon>Vitales</taxon>
        <taxon>Vitaceae</taxon>
        <taxon>Viteae</taxon>
        <taxon>Vitis</taxon>
    </lineage>
</organism>
<sequence length="262" mass="30159">MLFISATGQEREVLLWFEASSGLKINLGKSELIPIGDILNVKELALVTGCRVRKLPTTYLAYPSVLPLRQKLFRMWWREVGKFGEEPGGWCSKERGEGHGDGLWKSIRKGWAIFKAKTRFEDSFPSLFTVATSKEAWVEDIREVGGMATWNPCFSRNFHDWEMDADQNFILKLNKFGRIRCEEDKMVWKASKSGALYEVYDALEAKGEVISPSKIIWGSWAPIKDLLKEWHGSFVGKKRRKVWRTTPLCLRDDMEGMKSENL</sequence>